<organism evidence="1 2">
    <name type="scientific">Bombyx mori</name>
    <name type="common">Silk moth</name>
    <dbReference type="NCBI Taxonomy" id="7091"/>
    <lineage>
        <taxon>Eukaryota</taxon>
        <taxon>Metazoa</taxon>
        <taxon>Ecdysozoa</taxon>
        <taxon>Arthropoda</taxon>
        <taxon>Hexapoda</taxon>
        <taxon>Insecta</taxon>
        <taxon>Pterygota</taxon>
        <taxon>Neoptera</taxon>
        <taxon>Endopterygota</taxon>
        <taxon>Lepidoptera</taxon>
        <taxon>Glossata</taxon>
        <taxon>Ditrysia</taxon>
        <taxon>Bombycoidea</taxon>
        <taxon>Bombycidae</taxon>
        <taxon>Bombycinae</taxon>
        <taxon>Bombyx</taxon>
    </lineage>
</organism>
<proteinExistence type="predicted"/>
<dbReference type="InterPro" id="IPR043502">
    <property type="entry name" value="DNA/RNA_pol_sf"/>
</dbReference>
<keyword evidence="2" id="KW-1185">Reference proteome</keyword>
<sequence>MDECNGIKTPMERNYNIEINDNTEVLDVPYRELIGSLIYLTVTTRPDLTFAVSYLSRFLDKPNEELWKAGKRVVRYLKETKEKGLLFKKTNDNNLYGFSDADWAGDRSDRKSVSGGIILQGQNPIAWFSKKQQCVTLSSAESEYVAAASLAQEFVNLKGICKHLGCDVNAVLFVDNKSAISMAKNYENSKRTKHIDIRFHYIKDLVVNKVISIEHICTNENLADVMTKSLSTDKFYKCIKKFLC</sequence>
<dbReference type="CDD" id="cd09272">
    <property type="entry name" value="RNase_HI_RT_Ty1"/>
    <property type="match status" value="1"/>
</dbReference>
<dbReference type="RefSeq" id="XP_037870990.1">
    <property type="nucleotide sequence ID" value="XM_038015062.1"/>
</dbReference>
<dbReference type="GeneID" id="119629381"/>
<dbReference type="GO" id="GO:0071897">
    <property type="term" value="P:DNA biosynthetic process"/>
    <property type="evidence" value="ECO:0007669"/>
    <property type="project" value="UniProtKB-ARBA"/>
</dbReference>
<dbReference type="SUPFAM" id="SSF56672">
    <property type="entry name" value="DNA/RNA polymerases"/>
    <property type="match status" value="1"/>
</dbReference>
<accession>A0A8R2M0I6</accession>
<dbReference type="Proteomes" id="UP000005204">
    <property type="component" value="Unassembled WGS sequence"/>
</dbReference>
<dbReference type="PANTHER" id="PTHR11439">
    <property type="entry name" value="GAG-POL-RELATED RETROTRANSPOSON"/>
    <property type="match status" value="1"/>
</dbReference>
<dbReference type="AlphaFoldDB" id="A0A8R2M0I6"/>
<evidence type="ECO:0000313" key="2">
    <source>
        <dbReference type="Proteomes" id="UP000005204"/>
    </source>
</evidence>
<protein>
    <recommendedName>
        <fullName evidence="3">Copia protein</fullName>
    </recommendedName>
</protein>
<dbReference type="EnsemblMetazoa" id="XM_038015062.1">
    <property type="protein sequence ID" value="XP_037870990.1"/>
    <property type="gene ID" value="LOC119629381"/>
</dbReference>
<dbReference type="KEGG" id="bmor:119629381"/>
<evidence type="ECO:0000313" key="1">
    <source>
        <dbReference type="EnsemblMetazoa" id="XP_037870990.1"/>
    </source>
</evidence>
<dbReference type="PANTHER" id="PTHR11439:SF463">
    <property type="entry name" value="REVERSE TRANSCRIPTASE TY1_COPIA-TYPE DOMAIN-CONTAINING PROTEIN"/>
    <property type="match status" value="1"/>
</dbReference>
<reference evidence="2" key="1">
    <citation type="journal article" date="2008" name="Insect Biochem. Mol. Biol.">
        <title>The genome of a lepidopteran model insect, the silkworm Bombyx mori.</title>
        <authorList>
            <consortium name="International Silkworm Genome Consortium"/>
        </authorList>
    </citation>
    <scope>NUCLEOTIDE SEQUENCE [LARGE SCALE GENOMIC DNA]</scope>
    <source>
        <strain evidence="2">p50T</strain>
    </source>
</reference>
<name>A0A8R2M0I6_BOMMO</name>
<evidence type="ECO:0008006" key="3">
    <source>
        <dbReference type="Google" id="ProtNLM"/>
    </source>
</evidence>
<reference evidence="1" key="2">
    <citation type="submission" date="2022-06" db="UniProtKB">
        <authorList>
            <consortium name="EnsemblMetazoa"/>
        </authorList>
    </citation>
    <scope>IDENTIFICATION</scope>
    <source>
        <strain evidence="1">p50T (Dazao)</strain>
    </source>
</reference>